<evidence type="ECO:0000259" key="4">
    <source>
        <dbReference type="PROSITE" id="PS51755"/>
    </source>
</evidence>
<dbReference type="PROSITE" id="PS51755">
    <property type="entry name" value="OMPR_PHOB"/>
    <property type="match status" value="1"/>
</dbReference>
<evidence type="ECO:0000256" key="2">
    <source>
        <dbReference type="PROSITE-ProRule" id="PRU01091"/>
    </source>
</evidence>
<dbReference type="RefSeq" id="WP_284138325.1">
    <property type="nucleotide sequence ID" value="NZ_JASJUT010000011.1"/>
</dbReference>
<dbReference type="InterPro" id="IPR011042">
    <property type="entry name" value="6-blade_b-propeller_TolB-like"/>
</dbReference>
<dbReference type="SUPFAM" id="SSF82171">
    <property type="entry name" value="DPP6 N-terminal domain-like"/>
    <property type="match status" value="1"/>
</dbReference>
<sequence length="661" mass="75736">MNYLINGITFNTQLRTLSLAGKQVYLEAKSFELLSIFVLNPNCVLTRDELLSLAWQGKVVSDSAINKAISKLRQHFDTLQPEAQIIQTKPKVGYLFCATVITQQTVKYQPRVHLASTVLYLLLCLSVIAAMFWLSKQKFAESTPLQLQRITAHEGIETQLSAAKNGQIAYLSTRYDSNTRQVYLKNLATNQTQRLPIEVDGLHAFNVNFAGQKIAYVMQQEESCMLALYDLSTHSSSDIMDCQGMNNIKLAWQFDDQALFIRSRKNNAHPYTIFKFLIHSQTLSQVSLPTENLDMQGDYLLAAHPNTHTLAFVRYLESNQTQIHIVDSHTLNPIHTVPFAGVIKAISWDVDGDQLFFNAQKTLYKLHTDTLQIKKLKDLSHPIESIAVTKVNDFTMLLLSQYHASSKIIELNLENKQRHTLFDNAALNRLPQKTQEGDLIFISDAEQQHDLWVLQNGRATKLALPFEFGFRRFELHPTEKKLLFEKEGALIELSLDSQIVKQVFAAKHKAYVANYHDGGNKIIYSSNKRGDWQLWLFDRRTKQHLQLTHAGGYSGFYYQDQLYFTKRHVSGVWTLNAGQEQLVLPNVKNINWLNWRIIAGRIYFYQPEEGIFQYDLDTGQTLRLLSQPSGFLHQYSIRTSPETITYVELKPMQGDIHALTL</sequence>
<keyword evidence="3" id="KW-1133">Transmembrane helix</keyword>
<evidence type="ECO:0000313" key="5">
    <source>
        <dbReference type="EMBL" id="MDK2597472.1"/>
    </source>
</evidence>
<dbReference type="Gene3D" id="1.10.10.10">
    <property type="entry name" value="Winged helix-like DNA-binding domain superfamily/Winged helix DNA-binding domain"/>
    <property type="match status" value="1"/>
</dbReference>
<feature type="DNA-binding region" description="OmpR/PhoB-type" evidence="2">
    <location>
        <begin position="1"/>
        <end position="98"/>
    </location>
</feature>
<keyword evidence="1 2" id="KW-0238">DNA-binding</keyword>
<gene>
    <name evidence="5" type="ORF">QNM18_20645</name>
</gene>
<comment type="caution">
    <text evidence="5">The sequence shown here is derived from an EMBL/GenBank/DDBJ whole genome shotgun (WGS) entry which is preliminary data.</text>
</comment>
<dbReference type="SMART" id="SM00862">
    <property type="entry name" value="Trans_reg_C"/>
    <property type="match status" value="1"/>
</dbReference>
<dbReference type="SUPFAM" id="SSF46894">
    <property type="entry name" value="C-terminal effector domain of the bipartite response regulators"/>
    <property type="match status" value="1"/>
</dbReference>
<evidence type="ECO:0000256" key="3">
    <source>
        <dbReference type="SAM" id="Phobius"/>
    </source>
</evidence>
<keyword evidence="6" id="KW-1185">Reference proteome</keyword>
<organism evidence="5 6">
    <name type="scientific">Pseudoalteromonas obscura</name>
    <dbReference type="NCBI Taxonomy" id="3048491"/>
    <lineage>
        <taxon>Bacteria</taxon>
        <taxon>Pseudomonadati</taxon>
        <taxon>Pseudomonadota</taxon>
        <taxon>Gammaproteobacteria</taxon>
        <taxon>Alteromonadales</taxon>
        <taxon>Pseudoalteromonadaceae</taxon>
        <taxon>Pseudoalteromonas</taxon>
    </lineage>
</organism>
<feature type="transmembrane region" description="Helical" evidence="3">
    <location>
        <begin position="112"/>
        <end position="134"/>
    </location>
</feature>
<dbReference type="InterPro" id="IPR016032">
    <property type="entry name" value="Sig_transdc_resp-reg_C-effctor"/>
</dbReference>
<dbReference type="SUPFAM" id="SSF50960">
    <property type="entry name" value="TolB, C-terminal domain"/>
    <property type="match status" value="1"/>
</dbReference>
<dbReference type="Proteomes" id="UP001231915">
    <property type="component" value="Unassembled WGS sequence"/>
</dbReference>
<dbReference type="PANTHER" id="PTHR36842">
    <property type="entry name" value="PROTEIN TOLB HOMOLOG"/>
    <property type="match status" value="1"/>
</dbReference>
<dbReference type="InterPro" id="IPR015943">
    <property type="entry name" value="WD40/YVTN_repeat-like_dom_sf"/>
</dbReference>
<dbReference type="InterPro" id="IPR036388">
    <property type="entry name" value="WH-like_DNA-bd_sf"/>
</dbReference>
<keyword evidence="3" id="KW-0812">Transmembrane</keyword>
<evidence type="ECO:0000256" key="1">
    <source>
        <dbReference type="ARBA" id="ARBA00023125"/>
    </source>
</evidence>
<dbReference type="EMBL" id="JASJUT010000011">
    <property type="protein sequence ID" value="MDK2597472.1"/>
    <property type="molecule type" value="Genomic_DNA"/>
</dbReference>
<dbReference type="Gene3D" id="2.120.10.30">
    <property type="entry name" value="TolB, C-terminal domain"/>
    <property type="match status" value="1"/>
</dbReference>
<protein>
    <submittedName>
        <fullName evidence="5">Winged helix-turn-helix domain-containing protein</fullName>
    </submittedName>
</protein>
<keyword evidence="3" id="KW-0472">Membrane</keyword>
<dbReference type="InterPro" id="IPR001867">
    <property type="entry name" value="OmpR/PhoB-type_DNA-bd"/>
</dbReference>
<accession>A0ABT7EQZ5</accession>
<dbReference type="PANTHER" id="PTHR36842:SF1">
    <property type="entry name" value="PROTEIN TOLB"/>
    <property type="match status" value="1"/>
</dbReference>
<name>A0ABT7EQZ5_9GAMM</name>
<dbReference type="Gene3D" id="2.130.10.10">
    <property type="entry name" value="YVTN repeat-like/Quinoprotein amine dehydrogenase"/>
    <property type="match status" value="1"/>
</dbReference>
<proteinExistence type="predicted"/>
<dbReference type="CDD" id="cd00383">
    <property type="entry name" value="trans_reg_C"/>
    <property type="match status" value="1"/>
</dbReference>
<evidence type="ECO:0000313" key="6">
    <source>
        <dbReference type="Proteomes" id="UP001231915"/>
    </source>
</evidence>
<reference evidence="5 6" key="1">
    <citation type="submission" date="2023-05" db="EMBL/GenBank/DDBJ databases">
        <title>Pseudoalteromonas ardens sp. nov., Pseudoalteromonas obscura sp. nov., and Pseudoalteromonas umbrosa sp. nov., isolated from the coral Montipora capitata.</title>
        <authorList>
            <person name="Thomas E.M."/>
            <person name="Smith E.M."/>
            <person name="Papke E."/>
            <person name="Shlafstein M.D."/>
            <person name="Oline D.K."/>
            <person name="Videau P."/>
            <person name="Saw J.H."/>
            <person name="Strangman W.K."/>
            <person name="Ushijima B."/>
        </authorList>
    </citation>
    <scope>NUCLEOTIDE SEQUENCE [LARGE SCALE GENOMIC DNA]</scope>
    <source>
        <strain evidence="5 6">P94</strain>
    </source>
</reference>
<dbReference type="Pfam" id="PF00486">
    <property type="entry name" value="Trans_reg_C"/>
    <property type="match status" value="1"/>
</dbReference>
<feature type="domain" description="OmpR/PhoB-type" evidence="4">
    <location>
        <begin position="1"/>
        <end position="98"/>
    </location>
</feature>